<reference evidence="1 2" key="1">
    <citation type="submission" date="2016-11" db="EMBL/GenBank/DDBJ databases">
        <title>Comparative genomics of Bartonella apis.</title>
        <authorList>
            <person name="Engel P."/>
        </authorList>
    </citation>
    <scope>NUCLEOTIDE SEQUENCE [LARGE SCALE GENOMIC DNA]</scope>
    <source>
        <strain evidence="1 2">BBC0122</strain>
    </source>
</reference>
<proteinExistence type="predicted"/>
<name>A0A1U9MID5_9HYPH</name>
<keyword evidence="2" id="KW-1185">Reference proteome</keyword>
<dbReference type="EMBL" id="CP015625">
    <property type="protein sequence ID" value="AQT47664.1"/>
    <property type="molecule type" value="Genomic_DNA"/>
</dbReference>
<dbReference type="OrthoDB" id="7926673at2"/>
<evidence type="ECO:0000313" key="1">
    <source>
        <dbReference type="EMBL" id="AQT47664.1"/>
    </source>
</evidence>
<evidence type="ECO:0000313" key="2">
    <source>
        <dbReference type="Proteomes" id="UP000189632"/>
    </source>
</evidence>
<gene>
    <name evidence="1" type="ORF">BBC0122_015610</name>
</gene>
<accession>A0A1U9MID5</accession>
<sequence>MVGQVLTSEQSTGVTRPIIFDRNGNTSVPAENNVLLVPDSLYELPVSFTGMKTICYRITGNTIVENPAPRNAIVLYAPFPLGLWAVHALADGHFAKLILDKREQYRNWHNRLSRIWLKNEKRRMGSDVYSPLMMRRLRESLSVADYFPLNIGDWIYFSEKLQQQSGQLSQAILWLDKKTSYQDVLSFSCLTEVSK</sequence>
<dbReference type="Proteomes" id="UP000189632">
    <property type="component" value="Chromosome"/>
</dbReference>
<dbReference type="RefSeq" id="WP_077992822.1">
    <property type="nucleotide sequence ID" value="NZ_CP015625.1"/>
</dbReference>
<dbReference type="KEGG" id="bapi:BBC0122_015610"/>
<organism evidence="1 2">
    <name type="scientific">Bartonella choladocola</name>
    <dbReference type="NCBI Taxonomy" id="2750995"/>
    <lineage>
        <taxon>Bacteria</taxon>
        <taxon>Pseudomonadati</taxon>
        <taxon>Pseudomonadota</taxon>
        <taxon>Alphaproteobacteria</taxon>
        <taxon>Hyphomicrobiales</taxon>
        <taxon>Bartonellaceae</taxon>
        <taxon>Bartonella</taxon>
    </lineage>
</organism>
<dbReference type="AlphaFoldDB" id="A0A1U9MID5"/>
<protein>
    <submittedName>
        <fullName evidence="1">Uncharacterized protein</fullName>
    </submittedName>
</protein>